<organism evidence="2 3">
    <name type="scientific">Drosophila virilis</name>
    <name type="common">Fruit fly</name>
    <dbReference type="NCBI Taxonomy" id="7244"/>
    <lineage>
        <taxon>Eukaryota</taxon>
        <taxon>Metazoa</taxon>
        <taxon>Ecdysozoa</taxon>
        <taxon>Arthropoda</taxon>
        <taxon>Hexapoda</taxon>
        <taxon>Insecta</taxon>
        <taxon>Pterygota</taxon>
        <taxon>Neoptera</taxon>
        <taxon>Endopterygota</taxon>
        <taxon>Diptera</taxon>
        <taxon>Brachycera</taxon>
        <taxon>Muscomorpha</taxon>
        <taxon>Ephydroidea</taxon>
        <taxon>Drosophilidae</taxon>
        <taxon>Drosophila</taxon>
    </lineage>
</organism>
<sequence>MSTQQGTGSVFSLILKAKFILLQQSSNGTREPGTFGSNKFALSRSSCESLQVTLIKLNVRITSSSSGDGGDDGDGAWQSAGWLADR</sequence>
<proteinExistence type="predicted"/>
<feature type="region of interest" description="Disordered" evidence="1">
    <location>
        <begin position="62"/>
        <end position="86"/>
    </location>
</feature>
<dbReference type="AlphaFoldDB" id="A0A0Q9WVG2"/>
<dbReference type="EMBL" id="CH940647">
    <property type="protein sequence ID" value="KRF85215.1"/>
    <property type="molecule type" value="Genomic_DNA"/>
</dbReference>
<name>A0A0Q9WVG2_DROVI</name>
<evidence type="ECO:0000313" key="2">
    <source>
        <dbReference type="EMBL" id="KRF85215.1"/>
    </source>
</evidence>
<dbReference type="InParanoid" id="A0A0Q9WVG2"/>
<evidence type="ECO:0000313" key="3">
    <source>
        <dbReference type="Proteomes" id="UP000008792"/>
    </source>
</evidence>
<evidence type="ECO:0000256" key="1">
    <source>
        <dbReference type="SAM" id="MobiDB-lite"/>
    </source>
</evidence>
<reference evidence="2 3" key="1">
    <citation type="journal article" date="2007" name="Nature">
        <title>Evolution of genes and genomes on the Drosophila phylogeny.</title>
        <authorList>
            <consortium name="Drosophila 12 Genomes Consortium"/>
            <person name="Clark A.G."/>
            <person name="Eisen M.B."/>
            <person name="Smith D.R."/>
            <person name="Bergman C.M."/>
            <person name="Oliver B."/>
            <person name="Markow T.A."/>
            <person name="Kaufman T.C."/>
            <person name="Kellis M."/>
            <person name="Gelbart W."/>
            <person name="Iyer V.N."/>
            <person name="Pollard D.A."/>
            <person name="Sackton T.B."/>
            <person name="Larracuente A.M."/>
            <person name="Singh N.D."/>
            <person name="Abad J.P."/>
            <person name="Abt D.N."/>
            <person name="Adryan B."/>
            <person name="Aguade M."/>
            <person name="Akashi H."/>
            <person name="Anderson W.W."/>
            <person name="Aquadro C.F."/>
            <person name="Ardell D.H."/>
            <person name="Arguello R."/>
            <person name="Artieri C.G."/>
            <person name="Barbash D.A."/>
            <person name="Barker D."/>
            <person name="Barsanti P."/>
            <person name="Batterham P."/>
            <person name="Batzoglou S."/>
            <person name="Begun D."/>
            <person name="Bhutkar A."/>
            <person name="Blanco E."/>
            <person name="Bosak S.A."/>
            <person name="Bradley R.K."/>
            <person name="Brand A.D."/>
            <person name="Brent M.R."/>
            <person name="Brooks A.N."/>
            <person name="Brown R.H."/>
            <person name="Butlin R.K."/>
            <person name="Caggese C."/>
            <person name="Calvi B.R."/>
            <person name="Bernardo de Carvalho A."/>
            <person name="Caspi A."/>
            <person name="Castrezana S."/>
            <person name="Celniker S.E."/>
            <person name="Chang J.L."/>
            <person name="Chapple C."/>
            <person name="Chatterji S."/>
            <person name="Chinwalla A."/>
            <person name="Civetta A."/>
            <person name="Clifton S.W."/>
            <person name="Comeron J.M."/>
            <person name="Costello J.C."/>
            <person name="Coyne J.A."/>
            <person name="Daub J."/>
            <person name="David R.G."/>
            <person name="Delcher A.L."/>
            <person name="Delehaunty K."/>
            <person name="Do C.B."/>
            <person name="Ebling H."/>
            <person name="Edwards K."/>
            <person name="Eickbush T."/>
            <person name="Evans J.D."/>
            <person name="Filipski A."/>
            <person name="Findeiss S."/>
            <person name="Freyhult E."/>
            <person name="Fulton L."/>
            <person name="Fulton R."/>
            <person name="Garcia A.C."/>
            <person name="Gardiner A."/>
            <person name="Garfield D.A."/>
            <person name="Garvin B.E."/>
            <person name="Gibson G."/>
            <person name="Gilbert D."/>
            <person name="Gnerre S."/>
            <person name="Godfrey J."/>
            <person name="Good R."/>
            <person name="Gotea V."/>
            <person name="Gravely B."/>
            <person name="Greenberg A.J."/>
            <person name="Griffiths-Jones S."/>
            <person name="Gross S."/>
            <person name="Guigo R."/>
            <person name="Gustafson E.A."/>
            <person name="Haerty W."/>
            <person name="Hahn M.W."/>
            <person name="Halligan D.L."/>
            <person name="Halpern A.L."/>
            <person name="Halter G.M."/>
            <person name="Han M.V."/>
            <person name="Heger A."/>
            <person name="Hillier L."/>
            <person name="Hinrichs A.S."/>
            <person name="Holmes I."/>
            <person name="Hoskins R.A."/>
            <person name="Hubisz M.J."/>
            <person name="Hultmark D."/>
            <person name="Huntley M.A."/>
            <person name="Jaffe D.B."/>
            <person name="Jagadeeshan S."/>
            <person name="Jeck W.R."/>
            <person name="Johnson J."/>
            <person name="Jones C.D."/>
            <person name="Jordan W.C."/>
            <person name="Karpen G.H."/>
            <person name="Kataoka E."/>
            <person name="Keightley P.D."/>
            <person name="Kheradpour P."/>
            <person name="Kirkness E.F."/>
            <person name="Koerich L.B."/>
            <person name="Kristiansen K."/>
            <person name="Kudrna D."/>
            <person name="Kulathinal R.J."/>
            <person name="Kumar S."/>
            <person name="Kwok R."/>
            <person name="Lander E."/>
            <person name="Langley C.H."/>
            <person name="Lapoint R."/>
            <person name="Lazzaro B.P."/>
            <person name="Lee S.J."/>
            <person name="Levesque L."/>
            <person name="Li R."/>
            <person name="Lin C.F."/>
            <person name="Lin M.F."/>
            <person name="Lindblad-Toh K."/>
            <person name="Llopart A."/>
            <person name="Long M."/>
            <person name="Low L."/>
            <person name="Lozovsky E."/>
            <person name="Lu J."/>
            <person name="Luo M."/>
            <person name="Machado C.A."/>
            <person name="Makalowski W."/>
            <person name="Marzo M."/>
            <person name="Matsuda M."/>
            <person name="Matzkin L."/>
            <person name="McAllister B."/>
            <person name="McBride C.S."/>
            <person name="McKernan B."/>
            <person name="McKernan K."/>
            <person name="Mendez-Lago M."/>
            <person name="Minx P."/>
            <person name="Mollenhauer M.U."/>
            <person name="Montooth K."/>
            <person name="Mount S.M."/>
            <person name="Mu X."/>
            <person name="Myers E."/>
            <person name="Negre B."/>
            <person name="Newfeld S."/>
            <person name="Nielsen R."/>
            <person name="Noor M.A."/>
            <person name="O'Grady P."/>
            <person name="Pachter L."/>
            <person name="Papaceit M."/>
            <person name="Parisi M.J."/>
            <person name="Parisi M."/>
            <person name="Parts L."/>
            <person name="Pedersen J.S."/>
            <person name="Pesole G."/>
            <person name="Phillippy A.M."/>
            <person name="Ponting C.P."/>
            <person name="Pop M."/>
            <person name="Porcelli D."/>
            <person name="Powell J.R."/>
            <person name="Prohaska S."/>
            <person name="Pruitt K."/>
            <person name="Puig M."/>
            <person name="Quesneville H."/>
            <person name="Ram K.R."/>
            <person name="Rand D."/>
            <person name="Rasmussen M.D."/>
            <person name="Reed L.K."/>
            <person name="Reenan R."/>
            <person name="Reily A."/>
            <person name="Remington K.A."/>
            <person name="Rieger T.T."/>
            <person name="Ritchie M.G."/>
            <person name="Robin C."/>
            <person name="Rogers Y.H."/>
            <person name="Rohde C."/>
            <person name="Rozas J."/>
            <person name="Rubenfield M.J."/>
            <person name="Ruiz A."/>
            <person name="Russo S."/>
            <person name="Salzberg S.L."/>
            <person name="Sanchez-Gracia A."/>
            <person name="Saranga D.J."/>
            <person name="Sato H."/>
            <person name="Schaeffer S.W."/>
            <person name="Schatz M.C."/>
            <person name="Schlenke T."/>
            <person name="Schwartz R."/>
            <person name="Segarra C."/>
            <person name="Singh R.S."/>
            <person name="Sirot L."/>
            <person name="Sirota M."/>
            <person name="Sisneros N.B."/>
            <person name="Smith C.D."/>
            <person name="Smith T.F."/>
            <person name="Spieth J."/>
            <person name="Stage D.E."/>
            <person name="Stark A."/>
            <person name="Stephan W."/>
            <person name="Strausberg R.L."/>
            <person name="Strempel S."/>
            <person name="Sturgill D."/>
            <person name="Sutton G."/>
            <person name="Sutton G.G."/>
            <person name="Tao W."/>
            <person name="Teichmann S."/>
            <person name="Tobari Y.N."/>
            <person name="Tomimura Y."/>
            <person name="Tsolas J.M."/>
            <person name="Valente V.L."/>
            <person name="Venter E."/>
            <person name="Venter J.C."/>
            <person name="Vicario S."/>
            <person name="Vieira F.G."/>
            <person name="Vilella A.J."/>
            <person name="Villasante A."/>
            <person name="Walenz B."/>
            <person name="Wang J."/>
            <person name="Wasserman M."/>
            <person name="Watts T."/>
            <person name="Wilson D."/>
            <person name="Wilson R.K."/>
            <person name="Wing R.A."/>
            <person name="Wolfner M.F."/>
            <person name="Wong A."/>
            <person name="Wong G.K."/>
            <person name="Wu C.I."/>
            <person name="Wu G."/>
            <person name="Yamamoto D."/>
            <person name="Yang H.P."/>
            <person name="Yang S.P."/>
            <person name="Yorke J.A."/>
            <person name="Yoshida K."/>
            <person name="Zdobnov E."/>
            <person name="Zhang P."/>
            <person name="Zhang Y."/>
            <person name="Zimin A.V."/>
            <person name="Baldwin J."/>
            <person name="Abdouelleil A."/>
            <person name="Abdulkadir J."/>
            <person name="Abebe A."/>
            <person name="Abera B."/>
            <person name="Abreu J."/>
            <person name="Acer S.C."/>
            <person name="Aftuck L."/>
            <person name="Alexander A."/>
            <person name="An P."/>
            <person name="Anderson E."/>
            <person name="Anderson S."/>
            <person name="Arachi H."/>
            <person name="Azer M."/>
            <person name="Bachantsang P."/>
            <person name="Barry A."/>
            <person name="Bayul T."/>
            <person name="Berlin A."/>
            <person name="Bessette D."/>
            <person name="Bloom T."/>
            <person name="Blye J."/>
            <person name="Boguslavskiy L."/>
            <person name="Bonnet C."/>
            <person name="Boukhgalter B."/>
            <person name="Bourzgui I."/>
            <person name="Brown A."/>
            <person name="Cahill P."/>
            <person name="Channer S."/>
            <person name="Cheshatsang Y."/>
            <person name="Chuda L."/>
            <person name="Citroen M."/>
            <person name="Collymore A."/>
            <person name="Cooke P."/>
            <person name="Costello M."/>
            <person name="D'Aco K."/>
            <person name="Daza R."/>
            <person name="De Haan G."/>
            <person name="DeGray S."/>
            <person name="DeMaso C."/>
            <person name="Dhargay N."/>
            <person name="Dooley K."/>
            <person name="Dooley E."/>
            <person name="Doricent M."/>
            <person name="Dorje P."/>
            <person name="Dorjee K."/>
            <person name="Dupes A."/>
            <person name="Elong R."/>
            <person name="Falk J."/>
            <person name="Farina A."/>
            <person name="Faro S."/>
            <person name="Ferguson D."/>
            <person name="Fisher S."/>
            <person name="Foley C.D."/>
            <person name="Franke A."/>
            <person name="Friedrich D."/>
            <person name="Gadbois L."/>
            <person name="Gearin G."/>
            <person name="Gearin C.R."/>
            <person name="Giannoukos G."/>
            <person name="Goode T."/>
            <person name="Graham J."/>
            <person name="Grandbois E."/>
            <person name="Grewal S."/>
            <person name="Gyaltsen K."/>
            <person name="Hafez N."/>
            <person name="Hagos B."/>
            <person name="Hall J."/>
            <person name="Henson C."/>
            <person name="Hollinger A."/>
            <person name="Honan T."/>
            <person name="Huard M.D."/>
            <person name="Hughes L."/>
            <person name="Hurhula B."/>
            <person name="Husby M.E."/>
            <person name="Kamat A."/>
            <person name="Kanga B."/>
            <person name="Kashin S."/>
            <person name="Khazanovich D."/>
            <person name="Kisner P."/>
            <person name="Lance K."/>
            <person name="Lara M."/>
            <person name="Lee W."/>
            <person name="Lennon N."/>
            <person name="Letendre F."/>
            <person name="LeVine R."/>
            <person name="Lipovsky A."/>
            <person name="Liu X."/>
            <person name="Liu J."/>
            <person name="Liu S."/>
            <person name="Lokyitsang T."/>
            <person name="Lokyitsang Y."/>
            <person name="Lubonja R."/>
            <person name="Lui A."/>
            <person name="MacDonald P."/>
            <person name="Magnisalis V."/>
            <person name="Maru K."/>
            <person name="Matthews C."/>
            <person name="McCusker W."/>
            <person name="McDonough S."/>
            <person name="Mehta T."/>
            <person name="Meldrim J."/>
            <person name="Meneus L."/>
            <person name="Mihai O."/>
            <person name="Mihalev A."/>
            <person name="Mihova T."/>
            <person name="Mittelman R."/>
            <person name="Mlenga V."/>
            <person name="Montmayeur A."/>
            <person name="Mulrain L."/>
            <person name="Navidi A."/>
            <person name="Naylor J."/>
            <person name="Negash T."/>
            <person name="Nguyen T."/>
            <person name="Nguyen N."/>
            <person name="Nicol R."/>
            <person name="Norbu C."/>
            <person name="Norbu N."/>
            <person name="Novod N."/>
            <person name="O'Neill B."/>
            <person name="Osman S."/>
            <person name="Markiewicz E."/>
            <person name="Oyono O.L."/>
            <person name="Patti C."/>
            <person name="Phunkhang P."/>
            <person name="Pierre F."/>
            <person name="Priest M."/>
            <person name="Raghuraman S."/>
            <person name="Rege F."/>
            <person name="Reyes R."/>
            <person name="Rise C."/>
            <person name="Rogov P."/>
            <person name="Ross K."/>
            <person name="Ryan E."/>
            <person name="Settipalli S."/>
            <person name="Shea T."/>
            <person name="Sherpa N."/>
            <person name="Shi L."/>
            <person name="Shih D."/>
            <person name="Sparrow T."/>
            <person name="Spaulding J."/>
            <person name="Stalker J."/>
            <person name="Stange-Thomann N."/>
            <person name="Stavropoulos S."/>
            <person name="Stone C."/>
            <person name="Strader C."/>
            <person name="Tesfaye S."/>
            <person name="Thomson T."/>
            <person name="Thoulutsang Y."/>
            <person name="Thoulutsang D."/>
            <person name="Topham K."/>
            <person name="Topping I."/>
            <person name="Tsamla T."/>
            <person name="Vassiliev H."/>
            <person name="Vo A."/>
            <person name="Wangchuk T."/>
            <person name="Wangdi T."/>
            <person name="Weiand M."/>
            <person name="Wilkinson J."/>
            <person name="Wilson A."/>
            <person name="Yadav S."/>
            <person name="Young G."/>
            <person name="Yu Q."/>
            <person name="Zembek L."/>
            <person name="Zhong D."/>
            <person name="Zimmer A."/>
            <person name="Zwirko Z."/>
            <person name="Jaffe D.B."/>
            <person name="Alvarez P."/>
            <person name="Brockman W."/>
            <person name="Butler J."/>
            <person name="Chin C."/>
            <person name="Gnerre S."/>
            <person name="Grabherr M."/>
            <person name="Kleber M."/>
            <person name="Mauceli E."/>
            <person name="MacCallum I."/>
        </authorList>
    </citation>
    <scope>NUCLEOTIDE SEQUENCE [LARGE SCALE GENOMIC DNA]</scope>
    <source>
        <strain evidence="3">Tucson 15010-1051.87</strain>
    </source>
</reference>
<protein>
    <submittedName>
        <fullName evidence="2">Uncharacterized protein</fullName>
    </submittedName>
</protein>
<keyword evidence="3" id="KW-1185">Reference proteome</keyword>
<accession>A0A0Q9WVG2</accession>
<dbReference type="Proteomes" id="UP000008792">
    <property type="component" value="Unassembled WGS sequence"/>
</dbReference>
<gene>
    <name evidence="2" type="primary">Dvir\GJ27141</name>
    <name evidence="2" type="ORF">Dvir_GJ27141</name>
</gene>